<comment type="similarity">
    <text evidence="9">Belongs to the peptidase M15D family.</text>
</comment>
<dbReference type="Pfam" id="PF01427">
    <property type="entry name" value="Peptidase_M15"/>
    <property type="match status" value="1"/>
</dbReference>
<dbReference type="InterPro" id="IPR009045">
    <property type="entry name" value="Zn_M74/Hedgehog-like"/>
</dbReference>
<evidence type="ECO:0000256" key="9">
    <source>
        <dbReference type="HAMAP-Rule" id="MF_01924"/>
    </source>
</evidence>
<dbReference type="PIRSF" id="PIRSF026671">
    <property type="entry name" value="AA_dipeptidase"/>
    <property type="match status" value="1"/>
</dbReference>
<reference evidence="10" key="1">
    <citation type="submission" date="2020-08" db="EMBL/GenBank/DDBJ databases">
        <title>Lewinella bacteria from marine environments.</title>
        <authorList>
            <person name="Zhong Y."/>
        </authorList>
    </citation>
    <scope>NUCLEOTIDE SEQUENCE</scope>
    <source>
        <strain evidence="10">KCTC 42187</strain>
    </source>
</reference>
<dbReference type="GO" id="GO:0160237">
    <property type="term" value="F:D-Ala-D-Ala dipeptidase activity"/>
    <property type="evidence" value="ECO:0007669"/>
    <property type="project" value="UniProtKB-EC"/>
</dbReference>
<proteinExistence type="inferred from homology"/>
<feature type="binding site" evidence="9">
    <location>
        <position position="89"/>
    </location>
    <ligand>
        <name>Zn(2+)</name>
        <dbReference type="ChEBI" id="CHEBI:29105"/>
        <note>catalytic</note>
    </ligand>
</feature>
<evidence type="ECO:0000256" key="5">
    <source>
        <dbReference type="ARBA" id="ARBA00022833"/>
    </source>
</evidence>
<feature type="active site" description="Proton donor/acceptor" evidence="9">
    <location>
        <position position="154"/>
    </location>
</feature>
<comment type="cofactor">
    <cofactor evidence="9">
        <name>Zn(2+)</name>
        <dbReference type="ChEBI" id="CHEBI:29105"/>
    </cofactor>
    <text evidence="9">Binds 1 zinc ion per subunit.</text>
</comment>
<keyword evidence="6 9" id="KW-0224">Dipeptidase</keyword>
<keyword evidence="4 9" id="KW-0378">Hydrolase</keyword>
<accession>A0A923TAR8</accession>
<evidence type="ECO:0000256" key="6">
    <source>
        <dbReference type="ARBA" id="ARBA00022997"/>
    </source>
</evidence>
<sequence length="181" mass="20500">MIRLDSTLRLDLRYATANNFMERVIYDCGRCFYRPPVARALLAVHQSLKAQGLGLKFYDCYRPGPYQQRLWDVLPDPRYVADPKRGSLHSRGAAADLTIVHLASGEELDMGTPYDFFGVEAYTTTTDLPDTVLANRALLQAAMGRQGFLPIRTEWWHFNFGGPRLPLADWVWDCPAMDGGE</sequence>
<keyword evidence="2 9" id="KW-0645">Protease</keyword>
<keyword evidence="7 9" id="KW-0482">Metalloprotease</keyword>
<evidence type="ECO:0000256" key="4">
    <source>
        <dbReference type="ARBA" id="ARBA00022801"/>
    </source>
</evidence>
<dbReference type="PANTHER" id="PTHR43126">
    <property type="entry name" value="D-ALANYL-D-ALANINE DIPEPTIDASE"/>
    <property type="match status" value="1"/>
</dbReference>
<protein>
    <recommendedName>
        <fullName evidence="9">D-alanyl-D-alanine dipeptidase</fullName>
        <shortName evidence="9">D-Ala-D-Ala dipeptidase</shortName>
        <ecNumber evidence="9">3.4.13.22</ecNumber>
    </recommendedName>
</protein>
<keyword evidence="5 9" id="KW-0862">Zinc</keyword>
<organism evidence="10 11">
    <name type="scientific">Neolewinella lacunae</name>
    <dbReference type="NCBI Taxonomy" id="1517758"/>
    <lineage>
        <taxon>Bacteria</taxon>
        <taxon>Pseudomonadati</taxon>
        <taxon>Bacteroidota</taxon>
        <taxon>Saprospiria</taxon>
        <taxon>Saprospirales</taxon>
        <taxon>Lewinellaceae</taxon>
        <taxon>Neolewinella</taxon>
    </lineage>
</organism>
<comment type="catalytic activity">
    <reaction evidence="1 9">
        <text>D-alanyl-D-alanine + H2O = 2 D-alanine</text>
        <dbReference type="Rhea" id="RHEA:20661"/>
        <dbReference type="ChEBI" id="CHEBI:15377"/>
        <dbReference type="ChEBI" id="CHEBI:57416"/>
        <dbReference type="ChEBI" id="CHEBI:57822"/>
        <dbReference type="EC" id="3.4.13.22"/>
    </reaction>
</comment>
<dbReference type="Proteomes" id="UP000650081">
    <property type="component" value="Unassembled WGS sequence"/>
</dbReference>
<keyword evidence="3 9" id="KW-0479">Metal-binding</keyword>
<feature type="site" description="Transition state stabilizer" evidence="9">
    <location>
        <position position="62"/>
    </location>
</feature>
<evidence type="ECO:0000313" key="10">
    <source>
        <dbReference type="EMBL" id="MBC6996759.1"/>
    </source>
</evidence>
<dbReference type="AlphaFoldDB" id="A0A923TAR8"/>
<dbReference type="GO" id="GO:0071555">
    <property type="term" value="P:cell wall organization"/>
    <property type="evidence" value="ECO:0007669"/>
    <property type="project" value="UniProtKB-KW"/>
</dbReference>
<dbReference type="HAMAP" id="MF_01924">
    <property type="entry name" value="A_A_dipeptidase"/>
    <property type="match status" value="1"/>
</dbReference>
<dbReference type="CDD" id="cd14840">
    <property type="entry name" value="D-Ala-D-Ala_dipeptidase_Aad"/>
    <property type="match status" value="1"/>
</dbReference>
<feature type="binding site" evidence="9">
    <location>
        <position position="157"/>
    </location>
    <ligand>
        <name>Zn(2+)</name>
        <dbReference type="ChEBI" id="CHEBI:29105"/>
        <note>catalytic</note>
    </ligand>
</feature>
<dbReference type="InterPro" id="IPR000755">
    <property type="entry name" value="A_A_dipeptidase"/>
</dbReference>
<evidence type="ECO:0000256" key="2">
    <source>
        <dbReference type="ARBA" id="ARBA00022670"/>
    </source>
</evidence>
<dbReference type="GO" id="GO:0008237">
    <property type="term" value="F:metallopeptidase activity"/>
    <property type="evidence" value="ECO:0007669"/>
    <property type="project" value="UniProtKB-KW"/>
</dbReference>
<evidence type="ECO:0000313" key="11">
    <source>
        <dbReference type="Proteomes" id="UP000650081"/>
    </source>
</evidence>
<feature type="binding site" evidence="9">
    <location>
        <position position="96"/>
    </location>
    <ligand>
        <name>Zn(2+)</name>
        <dbReference type="ChEBI" id="CHEBI:29105"/>
        <note>catalytic</note>
    </ligand>
</feature>
<keyword evidence="8" id="KW-0961">Cell wall biogenesis/degradation</keyword>
<keyword evidence="11" id="KW-1185">Reference proteome</keyword>
<dbReference type="Gene3D" id="3.30.1380.10">
    <property type="match status" value="1"/>
</dbReference>
<name>A0A923TAR8_9BACT</name>
<evidence type="ECO:0000256" key="7">
    <source>
        <dbReference type="ARBA" id="ARBA00023049"/>
    </source>
</evidence>
<dbReference type="EMBL" id="JACSIT010000154">
    <property type="protein sequence ID" value="MBC6996759.1"/>
    <property type="molecule type" value="Genomic_DNA"/>
</dbReference>
<dbReference type="PANTHER" id="PTHR43126:SF1">
    <property type="entry name" value="D-ALANYL-D-ALANINE DIPEPTIDASE"/>
    <property type="match status" value="1"/>
</dbReference>
<evidence type="ECO:0000256" key="3">
    <source>
        <dbReference type="ARBA" id="ARBA00022723"/>
    </source>
</evidence>
<dbReference type="EC" id="3.4.13.22" evidence="9"/>
<evidence type="ECO:0000256" key="1">
    <source>
        <dbReference type="ARBA" id="ARBA00001362"/>
    </source>
</evidence>
<dbReference type="GO" id="GO:0008270">
    <property type="term" value="F:zinc ion binding"/>
    <property type="evidence" value="ECO:0007669"/>
    <property type="project" value="UniProtKB-UniRule"/>
</dbReference>
<gene>
    <name evidence="10" type="ORF">H9S92_21480</name>
</gene>
<evidence type="ECO:0000256" key="8">
    <source>
        <dbReference type="ARBA" id="ARBA00023316"/>
    </source>
</evidence>
<comment type="caution">
    <text evidence="10">The sequence shown here is derived from an EMBL/GenBank/DDBJ whole genome shotgun (WGS) entry which is preliminary data.</text>
</comment>
<dbReference type="SUPFAM" id="SSF55166">
    <property type="entry name" value="Hedgehog/DD-peptidase"/>
    <property type="match status" value="1"/>
</dbReference>
<comment type="function">
    <text evidence="9">Catalyzes hydrolysis of the D-alanyl-D-alanine dipeptide.</text>
</comment>
<dbReference type="GO" id="GO:0006508">
    <property type="term" value="P:proteolysis"/>
    <property type="evidence" value="ECO:0007669"/>
    <property type="project" value="UniProtKB-KW"/>
</dbReference>